<evidence type="ECO:0000313" key="1">
    <source>
        <dbReference type="EMBL" id="EUN28670.1"/>
    </source>
</evidence>
<dbReference type="RefSeq" id="XP_014558245.1">
    <property type="nucleotide sequence ID" value="XM_014702759.1"/>
</dbReference>
<dbReference type="HOGENOM" id="CLU_2782680_0_0_1"/>
<reference evidence="1 2" key="1">
    <citation type="journal article" date="2013" name="PLoS Genet.">
        <title>Comparative genome structure, secondary metabolite, and effector coding capacity across Cochliobolus pathogens.</title>
        <authorList>
            <person name="Condon B.J."/>
            <person name="Leng Y."/>
            <person name="Wu D."/>
            <person name="Bushley K.E."/>
            <person name="Ohm R.A."/>
            <person name="Otillar R."/>
            <person name="Martin J."/>
            <person name="Schackwitz W."/>
            <person name="Grimwood J."/>
            <person name="MohdZainudin N."/>
            <person name="Xue C."/>
            <person name="Wang R."/>
            <person name="Manning V.A."/>
            <person name="Dhillon B."/>
            <person name="Tu Z.J."/>
            <person name="Steffenson B.J."/>
            <person name="Salamov A."/>
            <person name="Sun H."/>
            <person name="Lowry S."/>
            <person name="LaButti K."/>
            <person name="Han J."/>
            <person name="Copeland A."/>
            <person name="Lindquist E."/>
            <person name="Barry K."/>
            <person name="Schmutz J."/>
            <person name="Baker S.E."/>
            <person name="Ciuffetti L.M."/>
            <person name="Grigoriev I.V."/>
            <person name="Zhong S."/>
            <person name="Turgeon B.G."/>
        </authorList>
    </citation>
    <scope>NUCLEOTIDE SEQUENCE [LARGE SCALE GENOMIC DNA]</scope>
    <source>
        <strain evidence="1 2">FI3</strain>
    </source>
</reference>
<dbReference type="Proteomes" id="UP000054337">
    <property type="component" value="Unassembled WGS sequence"/>
</dbReference>
<protein>
    <submittedName>
        <fullName evidence="1">Uncharacterized protein</fullName>
    </submittedName>
</protein>
<dbReference type="GeneID" id="26259998"/>
<feature type="non-terminal residue" evidence="1">
    <location>
        <position position="1"/>
    </location>
</feature>
<sequence>PTARSQLAVWYVTKTWVCGPLSSPASPNVTISHVLVAWPSTDFQADQQTSAESLACSPPIHTPPQFLLT</sequence>
<keyword evidence="2" id="KW-1185">Reference proteome</keyword>
<dbReference type="AlphaFoldDB" id="W7ERF2"/>
<proteinExistence type="predicted"/>
<name>W7ERF2_BIPV3</name>
<evidence type="ECO:0000313" key="2">
    <source>
        <dbReference type="Proteomes" id="UP000054337"/>
    </source>
</evidence>
<accession>W7ERF2</accession>
<gene>
    <name evidence="1" type="ORF">COCVIDRAFT_95183</name>
</gene>
<dbReference type="EMBL" id="KI968719">
    <property type="protein sequence ID" value="EUN28670.1"/>
    <property type="molecule type" value="Genomic_DNA"/>
</dbReference>
<organism evidence="1 2">
    <name type="scientific">Bipolaris victoriae (strain FI3)</name>
    <name type="common">Victoria blight of oats agent</name>
    <name type="synonym">Cochliobolus victoriae</name>
    <dbReference type="NCBI Taxonomy" id="930091"/>
    <lineage>
        <taxon>Eukaryota</taxon>
        <taxon>Fungi</taxon>
        <taxon>Dikarya</taxon>
        <taxon>Ascomycota</taxon>
        <taxon>Pezizomycotina</taxon>
        <taxon>Dothideomycetes</taxon>
        <taxon>Pleosporomycetidae</taxon>
        <taxon>Pleosporales</taxon>
        <taxon>Pleosporineae</taxon>
        <taxon>Pleosporaceae</taxon>
        <taxon>Bipolaris</taxon>
    </lineage>
</organism>